<dbReference type="AlphaFoldDB" id="A0A8K0R275"/>
<proteinExistence type="inferred from homology"/>
<keyword evidence="3 5" id="KW-0378">Hydrolase</keyword>
<feature type="active site" evidence="5">
    <location>
        <position position="89"/>
    </location>
</feature>
<accession>A0A8K0R275</accession>
<dbReference type="SUPFAM" id="SSF54975">
    <property type="entry name" value="Acylphosphatase/BLUF domain-like"/>
    <property type="match status" value="1"/>
</dbReference>
<dbReference type="GO" id="GO:0003998">
    <property type="term" value="F:acylphosphatase activity"/>
    <property type="evidence" value="ECO:0007669"/>
    <property type="project" value="UniProtKB-EC"/>
</dbReference>
<evidence type="ECO:0000256" key="2">
    <source>
        <dbReference type="ARBA" id="ARBA00012150"/>
    </source>
</evidence>
<evidence type="ECO:0000256" key="5">
    <source>
        <dbReference type="PROSITE-ProRule" id="PRU00520"/>
    </source>
</evidence>
<organism evidence="8 9">
    <name type="scientific">Paraphoma chrysanthemicola</name>
    <dbReference type="NCBI Taxonomy" id="798071"/>
    <lineage>
        <taxon>Eukaryota</taxon>
        <taxon>Fungi</taxon>
        <taxon>Dikarya</taxon>
        <taxon>Ascomycota</taxon>
        <taxon>Pezizomycotina</taxon>
        <taxon>Dothideomycetes</taxon>
        <taxon>Pleosporomycetidae</taxon>
        <taxon>Pleosporales</taxon>
        <taxon>Pleosporineae</taxon>
        <taxon>Phaeosphaeriaceae</taxon>
        <taxon>Paraphoma</taxon>
    </lineage>
</organism>
<comment type="caution">
    <text evidence="8">The sequence shown here is derived from an EMBL/GenBank/DDBJ whole genome shotgun (WGS) entry which is preliminary data.</text>
</comment>
<dbReference type="OrthoDB" id="7961613at2759"/>
<comment type="catalytic activity">
    <reaction evidence="4 5">
        <text>an acyl phosphate + H2O = a carboxylate + phosphate + H(+)</text>
        <dbReference type="Rhea" id="RHEA:14965"/>
        <dbReference type="ChEBI" id="CHEBI:15377"/>
        <dbReference type="ChEBI" id="CHEBI:15378"/>
        <dbReference type="ChEBI" id="CHEBI:29067"/>
        <dbReference type="ChEBI" id="CHEBI:43474"/>
        <dbReference type="ChEBI" id="CHEBI:59918"/>
        <dbReference type="EC" id="3.6.1.7"/>
    </reaction>
</comment>
<dbReference type="InterPro" id="IPR001792">
    <property type="entry name" value="Acylphosphatase-like_dom"/>
</dbReference>
<evidence type="ECO:0000256" key="4">
    <source>
        <dbReference type="ARBA" id="ARBA00047645"/>
    </source>
</evidence>
<feature type="active site" evidence="5">
    <location>
        <position position="107"/>
    </location>
</feature>
<protein>
    <recommendedName>
        <fullName evidence="2 5">acylphosphatase</fullName>
        <ecNumber evidence="2 5">3.6.1.7</ecNumber>
    </recommendedName>
</protein>
<comment type="similarity">
    <text evidence="1 6">Belongs to the acylphosphatase family.</text>
</comment>
<evidence type="ECO:0000313" key="9">
    <source>
        <dbReference type="Proteomes" id="UP000813461"/>
    </source>
</evidence>
<dbReference type="PROSITE" id="PS00150">
    <property type="entry name" value="ACYLPHOSPHATASE_1"/>
    <property type="match status" value="1"/>
</dbReference>
<dbReference type="EC" id="3.6.1.7" evidence="2 5"/>
<evidence type="ECO:0000256" key="1">
    <source>
        <dbReference type="ARBA" id="ARBA00005614"/>
    </source>
</evidence>
<evidence type="ECO:0000256" key="3">
    <source>
        <dbReference type="ARBA" id="ARBA00022801"/>
    </source>
</evidence>
<dbReference type="EMBL" id="JAGMVJ010000015">
    <property type="protein sequence ID" value="KAH7080664.1"/>
    <property type="molecule type" value="Genomic_DNA"/>
</dbReference>
<evidence type="ECO:0000256" key="6">
    <source>
        <dbReference type="RuleBase" id="RU004168"/>
    </source>
</evidence>
<dbReference type="PANTHER" id="PTHR10029">
    <property type="entry name" value="ACYLPHOSPHATASE"/>
    <property type="match status" value="1"/>
</dbReference>
<keyword evidence="9" id="KW-1185">Reference proteome</keyword>
<reference evidence="8" key="1">
    <citation type="journal article" date="2021" name="Nat. Commun.">
        <title>Genetic determinants of endophytism in the Arabidopsis root mycobiome.</title>
        <authorList>
            <person name="Mesny F."/>
            <person name="Miyauchi S."/>
            <person name="Thiergart T."/>
            <person name="Pickel B."/>
            <person name="Atanasova L."/>
            <person name="Karlsson M."/>
            <person name="Huettel B."/>
            <person name="Barry K.W."/>
            <person name="Haridas S."/>
            <person name="Chen C."/>
            <person name="Bauer D."/>
            <person name="Andreopoulos W."/>
            <person name="Pangilinan J."/>
            <person name="LaButti K."/>
            <person name="Riley R."/>
            <person name="Lipzen A."/>
            <person name="Clum A."/>
            <person name="Drula E."/>
            <person name="Henrissat B."/>
            <person name="Kohler A."/>
            <person name="Grigoriev I.V."/>
            <person name="Martin F.M."/>
            <person name="Hacquard S."/>
        </authorList>
    </citation>
    <scope>NUCLEOTIDE SEQUENCE</scope>
    <source>
        <strain evidence="8">MPI-SDFR-AT-0120</strain>
    </source>
</reference>
<dbReference type="InterPro" id="IPR036046">
    <property type="entry name" value="Acylphosphatase-like_dom_sf"/>
</dbReference>
<dbReference type="Proteomes" id="UP000813461">
    <property type="component" value="Unassembled WGS sequence"/>
</dbReference>
<dbReference type="PRINTS" id="PR00112">
    <property type="entry name" value="ACYLPHPHTASE"/>
</dbReference>
<sequence length="160" mass="17554">MASCRGRHFPSLLPWCRASHNDVVAAAVHGPRALCRDGNICHSTTLTRYLLLAHYQHCMRRFFNSTARMSSHTRISYKVHGKVQGVCFRDHTQKSAKRIGVTGHVTNASDGSVRGEAQGSSDAIKQFLEHINEGPPAARVTGVEHSEISIKSGESSFSVK</sequence>
<dbReference type="InterPro" id="IPR020456">
    <property type="entry name" value="Acylphosphatase"/>
</dbReference>
<name>A0A8K0R275_9PLEO</name>
<evidence type="ECO:0000259" key="7">
    <source>
        <dbReference type="PROSITE" id="PS51160"/>
    </source>
</evidence>
<dbReference type="Gene3D" id="3.30.70.100">
    <property type="match status" value="1"/>
</dbReference>
<dbReference type="PANTHER" id="PTHR10029:SF3">
    <property type="entry name" value="ACYLPHOSPHATASE-RELATED"/>
    <property type="match status" value="1"/>
</dbReference>
<evidence type="ECO:0000313" key="8">
    <source>
        <dbReference type="EMBL" id="KAH7080664.1"/>
    </source>
</evidence>
<dbReference type="Pfam" id="PF00708">
    <property type="entry name" value="Acylphosphatase"/>
    <property type="match status" value="1"/>
</dbReference>
<gene>
    <name evidence="8" type="ORF">FB567DRAFT_531450</name>
</gene>
<dbReference type="InterPro" id="IPR017968">
    <property type="entry name" value="Acylphosphatase_CS"/>
</dbReference>
<dbReference type="PROSITE" id="PS51160">
    <property type="entry name" value="ACYLPHOSPHATASE_3"/>
    <property type="match status" value="1"/>
</dbReference>
<feature type="domain" description="Acylphosphatase-like" evidence="7">
    <location>
        <begin position="74"/>
        <end position="160"/>
    </location>
</feature>